<comment type="caution">
    <text evidence="2">The sequence shown here is derived from an EMBL/GenBank/DDBJ whole genome shotgun (WGS) entry which is preliminary data.</text>
</comment>
<gene>
    <name evidence="2" type="ORF">B0H17DRAFT_1154987</name>
</gene>
<feature type="non-terminal residue" evidence="2">
    <location>
        <position position="656"/>
    </location>
</feature>
<organism evidence="2 3">
    <name type="scientific">Mycena rosella</name>
    <name type="common">Pink bonnet</name>
    <name type="synonym">Agaricus rosellus</name>
    <dbReference type="NCBI Taxonomy" id="1033263"/>
    <lineage>
        <taxon>Eukaryota</taxon>
        <taxon>Fungi</taxon>
        <taxon>Dikarya</taxon>
        <taxon>Basidiomycota</taxon>
        <taxon>Agaricomycotina</taxon>
        <taxon>Agaricomycetes</taxon>
        <taxon>Agaricomycetidae</taxon>
        <taxon>Agaricales</taxon>
        <taxon>Marasmiineae</taxon>
        <taxon>Mycenaceae</taxon>
        <taxon>Mycena</taxon>
    </lineage>
</organism>
<evidence type="ECO:0000256" key="1">
    <source>
        <dbReference type="SAM" id="MobiDB-lite"/>
    </source>
</evidence>
<protein>
    <submittedName>
        <fullName evidence="2">Uncharacterized protein</fullName>
    </submittedName>
</protein>
<keyword evidence="3" id="KW-1185">Reference proteome</keyword>
<evidence type="ECO:0000313" key="3">
    <source>
        <dbReference type="Proteomes" id="UP001221757"/>
    </source>
</evidence>
<feature type="region of interest" description="Disordered" evidence="1">
    <location>
        <begin position="201"/>
        <end position="224"/>
    </location>
</feature>
<accession>A0AAD7AWZ0</accession>
<feature type="compositionally biased region" description="Polar residues" evidence="1">
    <location>
        <begin position="515"/>
        <end position="524"/>
    </location>
</feature>
<dbReference type="EMBL" id="JARKIE010001400">
    <property type="protein sequence ID" value="KAJ7602374.1"/>
    <property type="molecule type" value="Genomic_DNA"/>
</dbReference>
<feature type="region of interest" description="Disordered" evidence="1">
    <location>
        <begin position="569"/>
        <end position="622"/>
    </location>
</feature>
<dbReference type="Proteomes" id="UP001221757">
    <property type="component" value="Unassembled WGS sequence"/>
</dbReference>
<sequence length="656" mass="70383">PSAATKEALENCYKQVLDVLDATYKQTGYSSKRLMDGFLLHIHSDKTRGSNEWNRYQQPGVNESYTWTGGDDDLPLHCWWMSSIGRTKSSSSSTRTGTSIRAFLGMLRCWRLSNERRRLPSVKRPSTRRHEHSKKRFPDGRPLHRPKIQSLLILVGSHVNEDGTGHNLVHRGLFNLPSSLKFDEEDLLGVAKTIAFTTTADQLEGVDSKSAPPPPPLAPPLPPPSPPCYLLGPENGVQIKPDLDKRAARQHGVANTKSVHQIRELMAAAAVEDIGRLLPQTPPCNGFAWTRLDKVLSGNRMILGYPSSPSAGAISAHKGSSRLSQARDTWWTGSAYEDALQRHTYSAACARRRRFPNRAAVASKRTAKSAKGKGKGKMEEVESEDEEEAEEEGAVQEGSRAAPQKGGGPPKISKGKTAAAVPPRGALKHPKSPICEASNGEASRHPGCGSVSSCGKKRQSPADHHKKPAKRVRLAPPEASRDAPVKSVEPNPVEFDWESSARAPPTVIPCPRNANPPNRGSATTAGAPCARMQSHVEVPPAAVDPRRLGMSGAAIQPAKDQCKRCLQAPSNAVAGPSNAVAGPSGQKHQPSRAPSTERQRQHSPVPSPPSTVAPPAPPPAAAADPMAVLQALANFSPEQIMATFAVLRDTTAPAGN</sequence>
<proteinExistence type="predicted"/>
<feature type="compositionally biased region" description="Acidic residues" evidence="1">
    <location>
        <begin position="381"/>
        <end position="394"/>
    </location>
</feature>
<dbReference type="AlphaFoldDB" id="A0AAD7AWZ0"/>
<feature type="region of interest" description="Disordered" evidence="1">
    <location>
        <begin position="118"/>
        <end position="142"/>
    </location>
</feature>
<feature type="compositionally biased region" description="Basic residues" evidence="1">
    <location>
        <begin position="455"/>
        <end position="473"/>
    </location>
</feature>
<evidence type="ECO:0000313" key="2">
    <source>
        <dbReference type="EMBL" id="KAJ7602374.1"/>
    </source>
</evidence>
<reference evidence="2" key="1">
    <citation type="submission" date="2023-03" db="EMBL/GenBank/DDBJ databases">
        <title>Massive genome expansion in bonnet fungi (Mycena s.s.) driven by repeated elements and novel gene families across ecological guilds.</title>
        <authorList>
            <consortium name="Lawrence Berkeley National Laboratory"/>
            <person name="Harder C.B."/>
            <person name="Miyauchi S."/>
            <person name="Viragh M."/>
            <person name="Kuo A."/>
            <person name="Thoen E."/>
            <person name="Andreopoulos B."/>
            <person name="Lu D."/>
            <person name="Skrede I."/>
            <person name="Drula E."/>
            <person name="Henrissat B."/>
            <person name="Morin E."/>
            <person name="Kohler A."/>
            <person name="Barry K."/>
            <person name="LaButti K."/>
            <person name="Morin E."/>
            <person name="Salamov A."/>
            <person name="Lipzen A."/>
            <person name="Mereny Z."/>
            <person name="Hegedus B."/>
            <person name="Baldrian P."/>
            <person name="Stursova M."/>
            <person name="Weitz H."/>
            <person name="Taylor A."/>
            <person name="Grigoriev I.V."/>
            <person name="Nagy L.G."/>
            <person name="Martin F."/>
            <person name="Kauserud H."/>
        </authorList>
    </citation>
    <scope>NUCLEOTIDE SEQUENCE</scope>
    <source>
        <strain evidence="2">CBHHK067</strain>
    </source>
</reference>
<feature type="compositionally biased region" description="Pro residues" evidence="1">
    <location>
        <begin position="605"/>
        <end position="620"/>
    </location>
</feature>
<feature type="compositionally biased region" description="Pro residues" evidence="1">
    <location>
        <begin position="211"/>
        <end position="224"/>
    </location>
</feature>
<name>A0AAD7AWZ0_MYCRO</name>
<feature type="region of interest" description="Disordered" evidence="1">
    <location>
        <begin position="358"/>
        <end position="533"/>
    </location>
</feature>
<feature type="compositionally biased region" description="Basic residues" evidence="1">
    <location>
        <begin position="119"/>
        <end position="135"/>
    </location>
</feature>
<feature type="compositionally biased region" description="Basic residues" evidence="1">
    <location>
        <begin position="365"/>
        <end position="375"/>
    </location>
</feature>